<dbReference type="InParanoid" id="A0A803JSI2"/>
<reference evidence="1" key="2">
    <citation type="submission" date="2021-03" db="UniProtKB">
        <authorList>
            <consortium name="Ensembl"/>
        </authorList>
    </citation>
    <scope>IDENTIFICATION</scope>
</reference>
<dbReference type="AlphaFoldDB" id="A0A803JSI2"/>
<dbReference type="Ensembl" id="ENSXETT00000110529">
    <property type="protein sequence ID" value="ENSXETP00000110959"/>
    <property type="gene ID" value="ENSXETG00000045708"/>
</dbReference>
<dbReference type="PANTHER" id="PTHR31635:SF196">
    <property type="entry name" value="REVERSE TRANSCRIPTASE DOMAIN-CONTAINING PROTEIN-RELATED"/>
    <property type="match status" value="1"/>
</dbReference>
<sequence>LHDYLNTLPLPKLTCQQTKYIDSTITQYEKAEAIQSLPLGLKKSPGPDGLTAEFYKQFVDVLAPRLTEVFNSTLEEETPLIPSSCYRAIITLILMDGKDTYSYESYTPISLINTDTKIVSIVLANRLIKLITSLT</sequence>
<name>A0A803JSI2_XENTR</name>
<organism evidence="1">
    <name type="scientific">Xenopus tropicalis</name>
    <name type="common">Western clawed frog</name>
    <name type="synonym">Silurana tropicalis</name>
    <dbReference type="NCBI Taxonomy" id="8364"/>
    <lineage>
        <taxon>Eukaryota</taxon>
        <taxon>Metazoa</taxon>
        <taxon>Chordata</taxon>
        <taxon>Craniata</taxon>
        <taxon>Vertebrata</taxon>
        <taxon>Euteleostomi</taxon>
        <taxon>Amphibia</taxon>
        <taxon>Batrachia</taxon>
        <taxon>Anura</taxon>
        <taxon>Pipoidea</taxon>
        <taxon>Pipidae</taxon>
        <taxon>Xenopodinae</taxon>
        <taxon>Xenopus</taxon>
        <taxon>Silurana</taxon>
    </lineage>
</organism>
<evidence type="ECO:0008006" key="2">
    <source>
        <dbReference type="Google" id="ProtNLM"/>
    </source>
</evidence>
<evidence type="ECO:0000313" key="1">
    <source>
        <dbReference type="Ensembl" id="ENSXETP00000110959"/>
    </source>
</evidence>
<dbReference type="GeneTree" id="ENSGT01070000257295"/>
<proteinExistence type="predicted"/>
<dbReference type="PANTHER" id="PTHR31635">
    <property type="entry name" value="REVERSE TRANSCRIPTASE DOMAIN-CONTAINING PROTEIN-RELATED"/>
    <property type="match status" value="1"/>
</dbReference>
<accession>A0A803JSI2</accession>
<reference evidence="1" key="1">
    <citation type="journal article" date="2010" name="Science">
        <title>The genome of the Western clawed frog Xenopus tropicalis.</title>
        <authorList>
            <person name="Hellsten U."/>
            <person name="Harland R.M."/>
            <person name="Gilchrist M.J."/>
            <person name="Hendrix D."/>
            <person name="Jurka J."/>
            <person name="Kapitonov V."/>
            <person name="Ovcharenko I."/>
            <person name="Putnam N.H."/>
            <person name="Shu S."/>
            <person name="Taher L."/>
            <person name="Blitz I.L."/>
            <person name="Blumberg B."/>
            <person name="Dichmann D.S."/>
            <person name="Dubchak I."/>
            <person name="Amaya E."/>
            <person name="Detter J.C."/>
            <person name="Fletcher R."/>
            <person name="Gerhard D.S."/>
            <person name="Goodstein D."/>
            <person name="Graves T."/>
            <person name="Grigoriev I.V."/>
            <person name="Grimwood J."/>
            <person name="Kawashima T."/>
            <person name="Lindquist E."/>
            <person name="Lucas S.M."/>
            <person name="Mead P.E."/>
            <person name="Mitros T."/>
            <person name="Ogino H."/>
            <person name="Ohta Y."/>
            <person name="Poliakov A.V."/>
            <person name="Pollet N."/>
            <person name="Robert J."/>
            <person name="Salamov A."/>
            <person name="Sater A.K."/>
            <person name="Schmutz J."/>
            <person name="Terry A."/>
            <person name="Vize P.D."/>
            <person name="Warren W.C."/>
            <person name="Wells D."/>
            <person name="Wills A."/>
            <person name="Wilson R.K."/>
            <person name="Zimmerman L.B."/>
            <person name="Zorn A.M."/>
            <person name="Grainger R."/>
            <person name="Grammer T."/>
            <person name="Khokha M.K."/>
            <person name="Richardson P.M."/>
            <person name="Rokhsar D.S."/>
        </authorList>
    </citation>
    <scope>NUCLEOTIDE SEQUENCE [LARGE SCALE GENOMIC DNA]</scope>
    <source>
        <strain evidence="1">Nigerian</strain>
    </source>
</reference>
<protein>
    <recommendedName>
        <fullName evidence="2">Reverse transcriptase domain-containing protein</fullName>
    </recommendedName>
</protein>